<dbReference type="RefSeq" id="WP_097167898.1">
    <property type="nucleotide sequence ID" value="NZ_PSUD01000039.1"/>
</dbReference>
<sequence>MIDESHYELSQTDLERIFRSKIAPLVFNDVALSDRSVIILIGGQPGAGKTRASEEVLARHTQTRPIPLVGDEFRQFHPAYEQLLATDPANMAPATDAAVGRWVRMAIDYAREHRYSVLVEGTFRRPEITLAEADAFHRAGYFTHVVALAVPAPVSRNSTLHRAVADARRGGEARWTPLDAHERGYAGTPRTIAAAEVSDAVDRITIYNRAGQALYDGHRRGDGHVLDGAVTALEIGRLHPPMPSIARAWLDDLHDDLAHVRAVGLLQPEMLPLFDQLVDDAPVMAGYAFTNPASSSYAHALDRIAAERSQLVVDREHLQRSRSTPHEQRPLRSRIGRLIGESVESDTEPRTIAARVNAALTDPRREDEIQQPPPHSRGRHL</sequence>
<dbReference type="Gene3D" id="3.40.50.300">
    <property type="entry name" value="P-loop containing nucleotide triphosphate hydrolases"/>
    <property type="match status" value="1"/>
</dbReference>
<name>A0ABX5A8Y0_RATRA</name>
<evidence type="ECO:0000313" key="9">
    <source>
        <dbReference type="EMBL" id="PPH74223.1"/>
    </source>
</evidence>
<protein>
    <recommendedName>
        <fullName evidence="5">UDP-N-acetylglucosamine kinase</fullName>
        <ecNumber evidence="2">2.7.1.176</ecNumber>
    </recommendedName>
    <alternativeName>
        <fullName evidence="5">UDP-N-acetylglucosamine kinase</fullName>
    </alternativeName>
</protein>
<evidence type="ECO:0000259" key="8">
    <source>
        <dbReference type="Pfam" id="PF06414"/>
    </source>
</evidence>
<keyword evidence="10" id="KW-1185">Reference proteome</keyword>
<reference evidence="9 10" key="1">
    <citation type="submission" date="2018-02" db="EMBL/GenBank/DDBJ databases">
        <title>Bacteriophage NCPPB3778 and a type I-E CRISPR drive the evolution of the US Biological Select Agent, Rathayibacter toxicus.</title>
        <authorList>
            <person name="Davis E.W.II."/>
            <person name="Tabima J.F."/>
            <person name="Weisberg A.J."/>
            <person name="Lopes L.D."/>
            <person name="Wiseman M.S."/>
            <person name="Wiseman M.S."/>
            <person name="Pupko T."/>
            <person name="Belcher M.S."/>
            <person name="Sechler A.J."/>
            <person name="Tancos M.A."/>
            <person name="Schroeder B.K."/>
            <person name="Murray T.D."/>
            <person name="Luster D.G."/>
            <person name="Schneider W.L."/>
            <person name="Rogers E."/>
            <person name="Andreote F.D."/>
            <person name="Grunwald N.J."/>
            <person name="Putnam M.L."/>
            <person name="Chang J.H."/>
        </authorList>
    </citation>
    <scope>NUCLEOTIDE SEQUENCE [LARGE SCALE GENOMIC DNA]</scope>
    <source>
        <strain evidence="9 10">AY1D6</strain>
    </source>
</reference>
<dbReference type="SUPFAM" id="SSF52540">
    <property type="entry name" value="P-loop containing nucleoside triphosphate hydrolases"/>
    <property type="match status" value="1"/>
</dbReference>
<dbReference type="EMBL" id="PSVT01000037">
    <property type="protein sequence ID" value="PPH74223.1"/>
    <property type="molecule type" value="Genomic_DNA"/>
</dbReference>
<dbReference type="InterPro" id="IPR010488">
    <property type="entry name" value="Zeta_toxin_domain"/>
</dbReference>
<dbReference type="Pfam" id="PF06414">
    <property type="entry name" value="Zeta_toxin"/>
    <property type="match status" value="1"/>
</dbReference>
<comment type="catalytic activity">
    <reaction evidence="6">
        <text>UDP-N-acetyl-alpha-D-glucosamine + ATP = UDP-N-acetyl-alpha-D-glucosamine 3'-phosphate + ADP + H(+)</text>
        <dbReference type="Rhea" id="RHEA:32671"/>
        <dbReference type="ChEBI" id="CHEBI:15378"/>
        <dbReference type="ChEBI" id="CHEBI:30616"/>
        <dbReference type="ChEBI" id="CHEBI:57705"/>
        <dbReference type="ChEBI" id="CHEBI:64353"/>
        <dbReference type="ChEBI" id="CHEBI:456216"/>
        <dbReference type="EC" id="2.7.1.176"/>
    </reaction>
</comment>
<evidence type="ECO:0000256" key="2">
    <source>
        <dbReference type="ARBA" id="ARBA00011963"/>
    </source>
</evidence>
<proteinExistence type="inferred from homology"/>
<feature type="region of interest" description="Disordered" evidence="7">
    <location>
        <begin position="316"/>
        <end position="336"/>
    </location>
</feature>
<keyword evidence="3" id="KW-0547">Nucleotide-binding</keyword>
<comment type="similarity">
    <text evidence="1">Belongs to the zeta toxin family.</text>
</comment>
<keyword evidence="4" id="KW-0067">ATP-binding</keyword>
<dbReference type="EC" id="2.7.1.176" evidence="2"/>
<evidence type="ECO:0000256" key="5">
    <source>
        <dbReference type="ARBA" id="ARBA00032897"/>
    </source>
</evidence>
<dbReference type="InterPro" id="IPR027417">
    <property type="entry name" value="P-loop_NTPase"/>
</dbReference>
<comment type="caution">
    <text evidence="9">The sequence shown here is derived from an EMBL/GenBank/DDBJ whole genome shotgun (WGS) entry which is preliminary data.</text>
</comment>
<feature type="region of interest" description="Disordered" evidence="7">
    <location>
        <begin position="357"/>
        <end position="381"/>
    </location>
</feature>
<feature type="domain" description="Zeta toxin" evidence="8">
    <location>
        <begin position="35"/>
        <end position="217"/>
    </location>
</feature>
<evidence type="ECO:0000313" key="10">
    <source>
        <dbReference type="Proteomes" id="UP000239698"/>
    </source>
</evidence>
<dbReference type="Proteomes" id="UP000239698">
    <property type="component" value="Unassembled WGS sequence"/>
</dbReference>
<evidence type="ECO:0000256" key="4">
    <source>
        <dbReference type="ARBA" id="ARBA00022840"/>
    </source>
</evidence>
<feature type="compositionally biased region" description="Basic and acidic residues" evidence="7">
    <location>
        <begin position="316"/>
        <end position="330"/>
    </location>
</feature>
<evidence type="ECO:0000256" key="6">
    <source>
        <dbReference type="ARBA" id="ARBA00048178"/>
    </source>
</evidence>
<gene>
    <name evidence="9" type="ORF">C5C40_13190</name>
</gene>
<accession>A0ABX5A8Y0</accession>
<organism evidence="9 10">
    <name type="scientific">Rathayibacter rathayi</name>
    <name type="common">Corynebacterium rathayi</name>
    <dbReference type="NCBI Taxonomy" id="33887"/>
    <lineage>
        <taxon>Bacteria</taxon>
        <taxon>Bacillati</taxon>
        <taxon>Actinomycetota</taxon>
        <taxon>Actinomycetes</taxon>
        <taxon>Micrococcales</taxon>
        <taxon>Microbacteriaceae</taxon>
        <taxon>Rathayibacter</taxon>
    </lineage>
</organism>
<evidence type="ECO:0000256" key="3">
    <source>
        <dbReference type="ARBA" id="ARBA00022741"/>
    </source>
</evidence>
<evidence type="ECO:0000256" key="1">
    <source>
        <dbReference type="ARBA" id="ARBA00009104"/>
    </source>
</evidence>
<evidence type="ECO:0000256" key="7">
    <source>
        <dbReference type="SAM" id="MobiDB-lite"/>
    </source>
</evidence>